<accession>A0A1U7YN33</accession>
<dbReference type="Proteomes" id="UP000189701">
    <property type="component" value="Unplaced"/>
</dbReference>
<dbReference type="PANTHER" id="PTHR33647:SF5">
    <property type="entry name" value="OS01G0793900 PROTEIN"/>
    <property type="match status" value="1"/>
</dbReference>
<evidence type="ECO:0000313" key="1">
    <source>
        <dbReference type="Proteomes" id="UP000189701"/>
    </source>
</evidence>
<keyword evidence="1" id="KW-1185">Reference proteome</keyword>
<dbReference type="AlphaFoldDB" id="A0A1U7YN33"/>
<reference evidence="2" key="2">
    <citation type="submission" date="2025-08" db="UniProtKB">
        <authorList>
            <consortium name="RefSeq"/>
        </authorList>
    </citation>
    <scope>IDENTIFICATION</scope>
    <source>
        <tissue evidence="2">Leaf</tissue>
    </source>
</reference>
<evidence type="ECO:0000313" key="2">
    <source>
        <dbReference type="RefSeq" id="XP_009800260.1"/>
    </source>
</evidence>
<dbReference type="OrthoDB" id="610799at2759"/>
<dbReference type="eggNOG" id="ENOG502S3Z3">
    <property type="taxonomic scope" value="Eukaryota"/>
</dbReference>
<protein>
    <submittedName>
        <fullName evidence="2">Uncharacterized protein LOC104246194</fullName>
    </submittedName>
</protein>
<dbReference type="PANTHER" id="PTHR33647">
    <property type="entry name" value="OS01G0793900 PROTEIN"/>
    <property type="match status" value="1"/>
</dbReference>
<gene>
    <name evidence="2" type="primary">LOC104246194</name>
</gene>
<sequence>MGNCIRKESSMQVGGGDWGLPETNEDFYCHKSMEDHLLMGENKESIHSSTPAGSVKEIKIKITKKQLSELIGKAEVQGIPVHQLLTQLMKVSESPELRHRSWRPALHSIPEDN</sequence>
<name>A0A1U7YN33_NICSY</name>
<dbReference type="RefSeq" id="XP_009800260.1">
    <property type="nucleotide sequence ID" value="XM_009801958.1"/>
</dbReference>
<reference evidence="1" key="1">
    <citation type="journal article" date="2013" name="Genome Biol.">
        <title>Reference genomes and transcriptomes of Nicotiana sylvestris and Nicotiana tomentosiformis.</title>
        <authorList>
            <person name="Sierro N."/>
            <person name="Battey J.N."/>
            <person name="Ouadi S."/>
            <person name="Bovet L."/>
            <person name="Goepfert S."/>
            <person name="Bakaher N."/>
            <person name="Peitsch M.C."/>
            <person name="Ivanov N.V."/>
        </authorList>
    </citation>
    <scope>NUCLEOTIDE SEQUENCE [LARGE SCALE GENOMIC DNA]</scope>
</reference>
<proteinExistence type="predicted"/>
<organism evidence="1 2">
    <name type="scientific">Nicotiana sylvestris</name>
    <name type="common">Wood tobacco</name>
    <name type="synonym">South American tobacco</name>
    <dbReference type="NCBI Taxonomy" id="4096"/>
    <lineage>
        <taxon>Eukaryota</taxon>
        <taxon>Viridiplantae</taxon>
        <taxon>Streptophyta</taxon>
        <taxon>Embryophyta</taxon>
        <taxon>Tracheophyta</taxon>
        <taxon>Spermatophyta</taxon>
        <taxon>Magnoliopsida</taxon>
        <taxon>eudicotyledons</taxon>
        <taxon>Gunneridae</taxon>
        <taxon>Pentapetalae</taxon>
        <taxon>asterids</taxon>
        <taxon>lamiids</taxon>
        <taxon>Solanales</taxon>
        <taxon>Solanaceae</taxon>
        <taxon>Nicotianoideae</taxon>
        <taxon>Nicotianeae</taxon>
        <taxon>Nicotiana</taxon>
    </lineage>
</organism>